<gene>
    <name evidence="1" type="ORF">MIAR_02460</name>
</gene>
<dbReference type="RefSeq" id="WP_285630179.1">
    <property type="nucleotide sequence ID" value="NZ_BAAAUK010000001.1"/>
</dbReference>
<evidence type="ECO:0000313" key="1">
    <source>
        <dbReference type="EMBL" id="GLC83658.1"/>
    </source>
</evidence>
<accession>A0ABQ5NCY8</accession>
<protein>
    <submittedName>
        <fullName evidence="1">Uncharacterized protein</fullName>
    </submittedName>
</protein>
<dbReference type="Proteomes" id="UP001165068">
    <property type="component" value="Unassembled WGS sequence"/>
</dbReference>
<organism evidence="1 2">
    <name type="scientific">Microbacterium arabinogalactanolyticum</name>
    <dbReference type="NCBI Taxonomy" id="69365"/>
    <lineage>
        <taxon>Bacteria</taxon>
        <taxon>Bacillati</taxon>
        <taxon>Actinomycetota</taxon>
        <taxon>Actinomycetes</taxon>
        <taxon>Micrococcales</taxon>
        <taxon>Microbacteriaceae</taxon>
        <taxon>Microbacterium</taxon>
    </lineage>
</organism>
<name>A0ABQ5NCY8_9MICO</name>
<dbReference type="PROSITE" id="PS51318">
    <property type="entry name" value="TAT"/>
    <property type="match status" value="1"/>
</dbReference>
<proteinExistence type="predicted"/>
<keyword evidence="2" id="KW-1185">Reference proteome</keyword>
<dbReference type="InterPro" id="IPR006311">
    <property type="entry name" value="TAT_signal"/>
</dbReference>
<comment type="caution">
    <text evidence="1">The sequence shown here is derived from an EMBL/GenBank/DDBJ whole genome shotgun (WGS) entry which is preliminary data.</text>
</comment>
<sequence>METSTSQISRRTVVKGAAWSVPVIAAAVAAPMAVASGDGNTVTNSDANYYWASESQSTWSSLDPAQGNLEVRYSTRIAFKQEPWTSGPPVGGVLQVTVVFSQDVTLKAPIGQNWVQSSPAGLGPARTFVFQLSPSGFGGDISINLNGTTPGAITASSTMSLINGGTTTWASESSDATAVLVS</sequence>
<evidence type="ECO:0000313" key="2">
    <source>
        <dbReference type="Proteomes" id="UP001165068"/>
    </source>
</evidence>
<dbReference type="EMBL" id="BRZC01000002">
    <property type="protein sequence ID" value="GLC83658.1"/>
    <property type="molecule type" value="Genomic_DNA"/>
</dbReference>
<reference evidence="1" key="1">
    <citation type="submission" date="2022-08" db="EMBL/GenBank/DDBJ databases">
        <title>Draft genome sequence of Microbacterium arabinogalactanolyticum JCM 9171.</title>
        <authorList>
            <person name="Fujita K."/>
            <person name="Ishiwata A."/>
            <person name="Fushinobu S."/>
        </authorList>
    </citation>
    <scope>NUCLEOTIDE SEQUENCE</scope>
    <source>
        <strain evidence="1">JCM 9171</strain>
    </source>
</reference>